<keyword evidence="2" id="KW-1185">Reference proteome</keyword>
<evidence type="ECO:0000313" key="1">
    <source>
        <dbReference type="EMBL" id="KAJ9074930.1"/>
    </source>
</evidence>
<comment type="caution">
    <text evidence="1">The sequence shown here is derived from an EMBL/GenBank/DDBJ whole genome shotgun (WGS) entry which is preliminary data.</text>
</comment>
<gene>
    <name evidence="1" type="ORF">DSO57_1001403</name>
</gene>
<protein>
    <submittedName>
        <fullName evidence="1">Uncharacterized protein</fullName>
    </submittedName>
</protein>
<sequence>MVCCGTLINLLHGAMRELEAQLAEVKSEVQEGRCCCNQAQFSALCMPHDGSGERTTLCQTTSSAYKDVVISSSSGRQSLPPMLVVPPTPEETPCPNCSESSAGASWKNFFVCAQQDTPPPLRRQNAEENVPRSNP</sequence>
<evidence type="ECO:0000313" key="2">
    <source>
        <dbReference type="Proteomes" id="UP001165960"/>
    </source>
</evidence>
<accession>A0ACC2TK11</accession>
<name>A0ACC2TK11_9FUNG</name>
<dbReference type="Proteomes" id="UP001165960">
    <property type="component" value="Unassembled WGS sequence"/>
</dbReference>
<dbReference type="EMBL" id="QTSX02002843">
    <property type="protein sequence ID" value="KAJ9074930.1"/>
    <property type="molecule type" value="Genomic_DNA"/>
</dbReference>
<proteinExistence type="predicted"/>
<organism evidence="1 2">
    <name type="scientific">Entomophthora muscae</name>
    <dbReference type="NCBI Taxonomy" id="34485"/>
    <lineage>
        <taxon>Eukaryota</taxon>
        <taxon>Fungi</taxon>
        <taxon>Fungi incertae sedis</taxon>
        <taxon>Zoopagomycota</taxon>
        <taxon>Entomophthoromycotina</taxon>
        <taxon>Entomophthoromycetes</taxon>
        <taxon>Entomophthorales</taxon>
        <taxon>Entomophthoraceae</taxon>
        <taxon>Entomophthora</taxon>
    </lineage>
</organism>
<reference evidence="1" key="1">
    <citation type="submission" date="2022-04" db="EMBL/GenBank/DDBJ databases">
        <title>Genome of the entomopathogenic fungus Entomophthora muscae.</title>
        <authorList>
            <person name="Elya C."/>
            <person name="Lovett B.R."/>
            <person name="Lee E."/>
            <person name="Macias A.M."/>
            <person name="Hajek A.E."/>
            <person name="De Bivort B.L."/>
            <person name="Kasson M.T."/>
            <person name="De Fine Licht H.H."/>
            <person name="Stajich J.E."/>
        </authorList>
    </citation>
    <scope>NUCLEOTIDE SEQUENCE</scope>
    <source>
        <strain evidence="1">Berkeley</strain>
    </source>
</reference>